<sequence>MALAQIAIRLKPWGIMNFMLREELKTPYQDGTIHVMFEPLVPVFFGNQLGWKATDIFRISSLCFLYPEADRLRCSAASRRRLRVA</sequence>
<evidence type="ECO:0000313" key="2">
    <source>
        <dbReference type="Proteomes" id="UP000234845"/>
    </source>
</evidence>
<reference evidence="2" key="1">
    <citation type="submission" date="2017-11" db="EMBL/GenBank/DDBJ databases">
        <title>The draft genome sequence of Chromatocurvus sp. F02.</title>
        <authorList>
            <person name="Du Z.-J."/>
            <person name="Chang Y.-Q."/>
        </authorList>
    </citation>
    <scope>NUCLEOTIDE SEQUENCE [LARGE SCALE GENOMIC DNA]</scope>
    <source>
        <strain evidence="2">F02</strain>
    </source>
</reference>
<evidence type="ECO:0000313" key="1">
    <source>
        <dbReference type="EMBL" id="PLW83697.1"/>
    </source>
</evidence>
<dbReference type="OrthoDB" id="1390421at2"/>
<accession>A0A2N5Y5M9</accession>
<comment type="caution">
    <text evidence="1">The sequence shown here is derived from an EMBL/GenBank/DDBJ whole genome shotgun (WGS) entry which is preliminary data.</text>
</comment>
<proteinExistence type="predicted"/>
<protein>
    <submittedName>
        <fullName evidence="1">Uncharacterized protein</fullName>
    </submittedName>
</protein>
<organism evidence="1 2">
    <name type="scientific">Kineobactrum sediminis</name>
    <dbReference type="NCBI Taxonomy" id="1905677"/>
    <lineage>
        <taxon>Bacteria</taxon>
        <taxon>Pseudomonadati</taxon>
        <taxon>Pseudomonadota</taxon>
        <taxon>Gammaproteobacteria</taxon>
        <taxon>Cellvibrionales</taxon>
        <taxon>Halieaceae</taxon>
        <taxon>Kineobactrum</taxon>
    </lineage>
</organism>
<dbReference type="Proteomes" id="UP000234845">
    <property type="component" value="Unassembled WGS sequence"/>
</dbReference>
<keyword evidence="2" id="KW-1185">Reference proteome</keyword>
<dbReference type="AlphaFoldDB" id="A0A2N5Y5M9"/>
<dbReference type="EMBL" id="PKLZ01000002">
    <property type="protein sequence ID" value="PLW83697.1"/>
    <property type="molecule type" value="Genomic_DNA"/>
</dbReference>
<name>A0A2N5Y5M9_9GAMM</name>
<gene>
    <name evidence="1" type="ORF">CWI75_04960</name>
</gene>